<evidence type="ECO:0000256" key="2">
    <source>
        <dbReference type="ARBA" id="ARBA00023315"/>
    </source>
</evidence>
<dbReference type="CDD" id="cd04301">
    <property type="entry name" value="NAT_SF"/>
    <property type="match status" value="1"/>
</dbReference>
<evidence type="ECO:0000313" key="5">
    <source>
        <dbReference type="Proteomes" id="UP000830343"/>
    </source>
</evidence>
<organism evidence="4 5">
    <name type="scientific">Macrococcus armenti</name>
    <dbReference type="NCBI Taxonomy" id="2875764"/>
    <lineage>
        <taxon>Bacteria</taxon>
        <taxon>Bacillati</taxon>
        <taxon>Bacillota</taxon>
        <taxon>Bacilli</taxon>
        <taxon>Bacillales</taxon>
        <taxon>Staphylococcaceae</taxon>
        <taxon>Macrococcus</taxon>
    </lineage>
</organism>
<dbReference type="Proteomes" id="UP000830343">
    <property type="component" value="Chromosome"/>
</dbReference>
<dbReference type="PANTHER" id="PTHR43072">
    <property type="entry name" value="N-ACETYLTRANSFERASE"/>
    <property type="match status" value="1"/>
</dbReference>
<evidence type="ECO:0000256" key="1">
    <source>
        <dbReference type="ARBA" id="ARBA00022679"/>
    </source>
</evidence>
<sequence>MIRLFHESDITAIKEIYNQGVMTKRATLETSEKNEADIRNWLLNRDKRFVTLVYSYQNKVIGFASISPYNSRCAYKDVAEVSIYIDVTSRSKGIGTELLNALIIKSRENSFKKLVLFSLEKNVAGIRLYEKCGFRHVGTFLKHGVIDGVDQNINIMEKLL</sequence>
<dbReference type="RefSeq" id="WP_243365631.1">
    <property type="nucleotide sequence ID" value="NZ_CP094348.1"/>
</dbReference>
<protein>
    <submittedName>
        <fullName evidence="4">N-acetyltransferase family protein</fullName>
    </submittedName>
</protein>
<dbReference type="InterPro" id="IPR000182">
    <property type="entry name" value="GNAT_dom"/>
</dbReference>
<keyword evidence="1" id="KW-0808">Transferase</keyword>
<dbReference type="Gene3D" id="3.40.630.30">
    <property type="match status" value="1"/>
</dbReference>
<keyword evidence="2" id="KW-0012">Acyltransferase</keyword>
<gene>
    <name evidence="4" type="ORF">MRZ06_09610</name>
</gene>
<proteinExistence type="predicted"/>
<name>A0ABY3ZZ18_9STAP</name>
<dbReference type="PROSITE" id="PS51186">
    <property type="entry name" value="GNAT"/>
    <property type="match status" value="1"/>
</dbReference>
<feature type="domain" description="N-acetyltransferase" evidence="3">
    <location>
        <begin position="1"/>
        <end position="160"/>
    </location>
</feature>
<dbReference type="PANTHER" id="PTHR43072:SF23">
    <property type="entry name" value="UPF0039 PROTEIN C11D3.02C"/>
    <property type="match status" value="1"/>
</dbReference>
<reference evidence="4" key="1">
    <citation type="submission" date="2022-03" db="EMBL/GenBank/DDBJ databases">
        <authorList>
            <person name="Vrbovska V."/>
            <person name="Kovarovic V."/>
            <person name="Botka T."/>
            <person name="Pantucek R."/>
        </authorList>
    </citation>
    <scope>NUCLEOTIDE SEQUENCE</scope>
    <source>
        <strain evidence="4">CCM 2609</strain>
    </source>
</reference>
<evidence type="ECO:0000259" key="3">
    <source>
        <dbReference type="PROSITE" id="PS51186"/>
    </source>
</evidence>
<accession>A0ABY3ZZ18</accession>
<keyword evidence="5" id="KW-1185">Reference proteome</keyword>
<dbReference type="EMBL" id="CP094348">
    <property type="protein sequence ID" value="UOB20243.1"/>
    <property type="molecule type" value="Genomic_DNA"/>
</dbReference>
<evidence type="ECO:0000313" key="4">
    <source>
        <dbReference type="EMBL" id="UOB20243.1"/>
    </source>
</evidence>
<dbReference type="InterPro" id="IPR016181">
    <property type="entry name" value="Acyl_CoA_acyltransferase"/>
</dbReference>
<dbReference type="Pfam" id="PF00583">
    <property type="entry name" value="Acetyltransf_1"/>
    <property type="match status" value="1"/>
</dbReference>
<reference evidence="4" key="2">
    <citation type="submission" date="2022-04" db="EMBL/GenBank/DDBJ databases">
        <title>Antimicrobial genetic elements in methicillin-resistant Macrococcus armenti.</title>
        <authorList>
            <person name="Keller J.E."/>
            <person name="Schwendener S."/>
            <person name="Pantucek R."/>
            <person name="Perreten V."/>
        </authorList>
    </citation>
    <scope>NUCLEOTIDE SEQUENCE</scope>
    <source>
        <strain evidence="4">CCM 2609</strain>
    </source>
</reference>
<dbReference type="SUPFAM" id="SSF55729">
    <property type="entry name" value="Acyl-CoA N-acyltransferases (Nat)"/>
    <property type="match status" value="1"/>
</dbReference>